<dbReference type="PROSITE" id="PS50144">
    <property type="entry name" value="MATH"/>
    <property type="match status" value="1"/>
</dbReference>
<feature type="region of interest" description="Disordered" evidence="3">
    <location>
        <begin position="610"/>
        <end position="629"/>
    </location>
</feature>
<feature type="region of interest" description="Disordered" evidence="3">
    <location>
        <begin position="717"/>
        <end position="836"/>
    </location>
</feature>
<dbReference type="GO" id="GO:0030162">
    <property type="term" value="P:regulation of proteolysis"/>
    <property type="evidence" value="ECO:0000318"/>
    <property type="project" value="GO_Central"/>
</dbReference>
<dbReference type="Gene3D" id="3.30.710.10">
    <property type="entry name" value="Potassium Channel Kv1.1, Chain A"/>
    <property type="match status" value="1"/>
</dbReference>
<feature type="compositionally biased region" description="Low complexity" evidence="3">
    <location>
        <begin position="717"/>
        <end position="726"/>
    </location>
</feature>
<accession>A0A8R1U668</accession>
<keyword evidence="1" id="KW-0479">Metal-binding</keyword>
<dbReference type="InterPro" id="IPR011333">
    <property type="entry name" value="SKP1/BTB/POZ_sf"/>
</dbReference>
<dbReference type="GO" id="GO:0046872">
    <property type="term" value="F:metal ion binding"/>
    <property type="evidence" value="ECO:0007669"/>
    <property type="project" value="UniProtKB-KW"/>
</dbReference>
<dbReference type="SMART" id="SM00225">
    <property type="entry name" value="BTB"/>
    <property type="match status" value="1"/>
</dbReference>
<dbReference type="SUPFAM" id="SSF81631">
    <property type="entry name" value="PAP/OAS1 substrate-binding domain"/>
    <property type="match status" value="1"/>
</dbReference>
<dbReference type="Gene3D" id="1.10.1410.10">
    <property type="match status" value="1"/>
</dbReference>
<dbReference type="FunFam" id="3.30.710.10:FF:000159">
    <property type="entry name" value="Speckle-type POZ protein B"/>
    <property type="match status" value="1"/>
</dbReference>
<sequence length="1200" mass="131873">MRADVRDPDGNCMAGDEERGDQPCGSTSSDSNSNGDVKSPKASVTLKNHAVKTLPLKSANGSAKTCKYATKKLKTSFRQKTMLEPVKSKRKAGGEDSIEKAVHIVTNDEESESDDEYVPGPSTSNDIDFGYYPSKVVPWATKNYYPLSIDGLHEEIVDCWQWIRPTRLETATRYKVFEKCLEWTQYTDVQLNTNVMQPTMHYLKDHFDIVSFHPAAFVPILKFSDRGTRLNIDISFNTVQGVKTEFPCVEPLLLLLKQYIFQNKMHEIHCSHLRGVQPEHDGVNLGYLLMRFLEVYGHELNYSEVAIDPSTNRYRRRSECVRPTATTGAAAADAKLAAAIEAEYETTEDERQANAAAAASAAADKAAAAEVEGLMTPPVLLSVHDPLHEGNEVCRASFNIYAVRTLFQSALVQLRAVFVADRPGSIVWRKHVYKGTMLGRLLHFSPGQINFRYWLKGFVLSRPEPDQSSGNGKGVASSGVSTLIYGSILSEPSDLSCLLRIPKGGQRFLEIRRPNEVEEKKDEKKKDETAGKNDDEVKSQEGESRLKEDQHEQQPSPLPKQQPNDQWMTVGRGGKVYSGGGGQQSYQREYRYGVGHHKNINYYGNSSLQRVQQGQQPHHQTRPYNGGYQSKTWERMGGGGSKRVFGDRKQSRSTEVLAEPALPPRVLTSQPNAAAAAAAGTPFDAALTTATTTLSYKRSDSAVSSCSTTVMGTASSFSTASSSVSSPTINGHHAASSTAPPPGFGNGMRGSALSSSSPSPSPSSMGSSSVLSRHRGDRMSGRGEVYKPPAARKAAQAAAAAGTTGAAGCAAGSKKRQEQPNGVIPRPMETTKPSDAQVETIPSKMLAEPGALDAVSMPIDAAVGASLHQMGHSSQTEIKVERVKHEWTVKNFSHCYQEYLENFVHLPRGEETLTWSIKIYPKGNGENNKDFVFLCLNRVVAPVQGKLSKIGFKSRFSLKSAENKEIDMRIHPNPSHSDYVSYIKRDVLFPQILPRDSITVAVEIDVATETVTTTSDPLPIMTDFTIRVGDKEIRTHRAVLAARSPVFCAMLTHEDTNESKSGVMHITDMDHDVVQEMLTYVYSGRCSKDIGEMAGDLLIAADKYRLDELKQHCECSLIEQISVDNVCQLLVLSDMYRAHKLREYSLIFITHRTKMVTCTPGWSDILKSHPNLVTDIVNGFDKSSGGSTSSRSSCADEPMT</sequence>
<evidence type="ECO:0000313" key="5">
    <source>
        <dbReference type="Proteomes" id="UP000005239"/>
    </source>
</evidence>
<dbReference type="Proteomes" id="UP000005239">
    <property type="component" value="Unassembled WGS sequence"/>
</dbReference>
<feature type="compositionally biased region" description="Basic and acidic residues" evidence="3">
    <location>
        <begin position="512"/>
        <end position="552"/>
    </location>
</feature>
<organism evidence="4 5">
    <name type="scientific">Pristionchus pacificus</name>
    <name type="common">Parasitic nematode worm</name>
    <dbReference type="NCBI Taxonomy" id="54126"/>
    <lineage>
        <taxon>Eukaryota</taxon>
        <taxon>Metazoa</taxon>
        <taxon>Ecdysozoa</taxon>
        <taxon>Nematoda</taxon>
        <taxon>Chromadorea</taxon>
        <taxon>Rhabditida</taxon>
        <taxon>Rhabditina</taxon>
        <taxon>Diplogasteromorpha</taxon>
        <taxon>Diplogasteroidea</taxon>
        <taxon>Neodiplogasteridae</taxon>
        <taxon>Pristionchus</taxon>
    </lineage>
</organism>
<dbReference type="SUPFAM" id="SSF54695">
    <property type="entry name" value="POZ domain"/>
    <property type="match status" value="1"/>
</dbReference>
<dbReference type="EnsemblMetazoa" id="PPA04895.1">
    <property type="protein sequence ID" value="PPA04895.1"/>
    <property type="gene ID" value="WBGene00094449"/>
</dbReference>
<feature type="region of interest" description="Disordered" evidence="3">
    <location>
        <begin position="512"/>
        <end position="584"/>
    </location>
</feature>
<feature type="compositionally biased region" description="Polar residues" evidence="3">
    <location>
        <begin position="553"/>
        <end position="567"/>
    </location>
</feature>
<dbReference type="Gene3D" id="1.25.40.420">
    <property type="match status" value="1"/>
</dbReference>
<dbReference type="GO" id="GO:0005737">
    <property type="term" value="C:cytoplasm"/>
    <property type="evidence" value="ECO:0000318"/>
    <property type="project" value="GO_Central"/>
</dbReference>
<dbReference type="Pfam" id="PF00651">
    <property type="entry name" value="BTB"/>
    <property type="match status" value="1"/>
</dbReference>
<dbReference type="Gene3D" id="2.60.210.10">
    <property type="entry name" value="Apoptosis, Tumor Necrosis Factor Receptor Associated Protein 2, Chain A"/>
    <property type="match status" value="1"/>
</dbReference>
<evidence type="ECO:0000313" key="4">
    <source>
        <dbReference type="EnsemblMetazoa" id="PPA04895.1"/>
    </source>
</evidence>
<dbReference type="InterPro" id="IPR008974">
    <property type="entry name" value="TRAF-like"/>
</dbReference>
<feature type="compositionally biased region" description="Gly residues" evidence="3">
    <location>
        <begin position="571"/>
        <end position="583"/>
    </location>
</feature>
<dbReference type="SMART" id="SM00061">
    <property type="entry name" value="MATH"/>
    <property type="match status" value="1"/>
</dbReference>
<dbReference type="PANTHER" id="PTHR24413">
    <property type="entry name" value="SPECKLE-TYPE POZ PROTEIN"/>
    <property type="match status" value="1"/>
</dbReference>
<feature type="compositionally biased region" description="Low complexity" evidence="3">
    <location>
        <begin position="25"/>
        <end position="36"/>
    </location>
</feature>
<feature type="compositionally biased region" description="Low complexity" evidence="3">
    <location>
        <begin position="751"/>
        <end position="771"/>
    </location>
</feature>
<protein>
    <submittedName>
        <fullName evidence="4">Mel-26</fullName>
    </submittedName>
</protein>
<feature type="compositionally biased region" description="Low complexity" evidence="3">
    <location>
        <begin position="791"/>
        <end position="812"/>
    </location>
</feature>
<dbReference type="InterPro" id="IPR002058">
    <property type="entry name" value="PAP_assoc"/>
</dbReference>
<dbReference type="GO" id="GO:0031625">
    <property type="term" value="F:ubiquitin protein ligase binding"/>
    <property type="evidence" value="ECO:0000318"/>
    <property type="project" value="GO_Central"/>
</dbReference>
<dbReference type="GO" id="GO:0005634">
    <property type="term" value="C:nucleus"/>
    <property type="evidence" value="ECO:0000318"/>
    <property type="project" value="GO_Central"/>
</dbReference>
<dbReference type="InterPro" id="IPR002083">
    <property type="entry name" value="MATH/TRAF_dom"/>
</dbReference>
<gene>
    <name evidence="4" type="primary">WBGene00094449</name>
</gene>
<keyword evidence="2" id="KW-0460">Magnesium</keyword>
<dbReference type="SUPFAM" id="SSF49599">
    <property type="entry name" value="TRAF domain-like"/>
    <property type="match status" value="1"/>
</dbReference>
<feature type="region of interest" description="Disordered" evidence="3">
    <location>
        <begin position="1"/>
        <end position="48"/>
    </location>
</feature>
<reference evidence="4" key="2">
    <citation type="submission" date="2022-06" db="UniProtKB">
        <authorList>
            <consortium name="EnsemblMetazoa"/>
        </authorList>
    </citation>
    <scope>IDENTIFICATION</scope>
    <source>
        <strain evidence="4">PS312</strain>
    </source>
</reference>
<name>A0A2A6CEI2_PRIPA</name>
<dbReference type="Pfam" id="PF03828">
    <property type="entry name" value="PAP_assoc"/>
    <property type="match status" value="1"/>
</dbReference>
<dbReference type="GO" id="GO:0043161">
    <property type="term" value="P:proteasome-mediated ubiquitin-dependent protein catabolic process"/>
    <property type="evidence" value="ECO:0000318"/>
    <property type="project" value="GO_Central"/>
</dbReference>
<dbReference type="AlphaFoldDB" id="A0A2A6CEI2"/>
<dbReference type="SUPFAM" id="SSF81301">
    <property type="entry name" value="Nucleotidyltransferase"/>
    <property type="match status" value="1"/>
</dbReference>
<dbReference type="PROSITE" id="PS50097">
    <property type="entry name" value="BTB"/>
    <property type="match status" value="1"/>
</dbReference>
<reference evidence="5" key="1">
    <citation type="journal article" date="2008" name="Nat. Genet.">
        <title>The Pristionchus pacificus genome provides a unique perspective on nematode lifestyle and parasitism.</title>
        <authorList>
            <person name="Dieterich C."/>
            <person name="Clifton S.W."/>
            <person name="Schuster L.N."/>
            <person name="Chinwalla A."/>
            <person name="Delehaunty K."/>
            <person name="Dinkelacker I."/>
            <person name="Fulton L."/>
            <person name="Fulton R."/>
            <person name="Godfrey J."/>
            <person name="Minx P."/>
            <person name="Mitreva M."/>
            <person name="Roeseler W."/>
            <person name="Tian H."/>
            <person name="Witte H."/>
            <person name="Yang S.P."/>
            <person name="Wilson R.K."/>
            <person name="Sommer R.J."/>
        </authorList>
    </citation>
    <scope>NUCLEOTIDE SEQUENCE [LARGE SCALE GENOMIC DNA]</scope>
    <source>
        <strain evidence="5">PS312</strain>
    </source>
</reference>
<evidence type="ECO:0000256" key="3">
    <source>
        <dbReference type="SAM" id="MobiDB-lite"/>
    </source>
</evidence>
<keyword evidence="5" id="KW-1185">Reference proteome</keyword>
<proteinExistence type="predicted"/>
<feature type="region of interest" description="Disordered" evidence="3">
    <location>
        <begin position="635"/>
        <end position="655"/>
    </location>
</feature>
<evidence type="ECO:0000256" key="1">
    <source>
        <dbReference type="ARBA" id="ARBA00022723"/>
    </source>
</evidence>
<evidence type="ECO:0000256" key="2">
    <source>
        <dbReference type="ARBA" id="ARBA00022842"/>
    </source>
</evidence>
<dbReference type="InterPro" id="IPR043519">
    <property type="entry name" value="NT_sf"/>
</dbReference>
<accession>A0A2A6CEI2</accession>
<dbReference type="InterPro" id="IPR000210">
    <property type="entry name" value="BTB/POZ_dom"/>
</dbReference>